<keyword evidence="3" id="KW-0121">Carboxypeptidase</keyword>
<evidence type="ECO:0000313" key="13">
    <source>
        <dbReference type="Proteomes" id="UP000708208"/>
    </source>
</evidence>
<name>A0A8J2KDF6_9HEXA</name>
<dbReference type="SMART" id="SM00631">
    <property type="entry name" value="Zn_pept"/>
    <property type="match status" value="1"/>
</dbReference>
<keyword evidence="4" id="KW-0645">Protease</keyword>
<keyword evidence="7" id="KW-0378">Hydrolase</keyword>
<feature type="domain" description="Peptidase M14" evidence="11">
    <location>
        <begin position="1"/>
        <end position="238"/>
    </location>
</feature>
<comment type="caution">
    <text evidence="12">The sequence shown here is derived from an EMBL/GenBank/DDBJ whole genome shotgun (WGS) entry which is preliminary data.</text>
</comment>
<dbReference type="PROSITE" id="PS52035">
    <property type="entry name" value="PEPTIDASE_M14"/>
    <property type="match status" value="1"/>
</dbReference>
<feature type="active site" description="Proton donor/acceptor" evidence="10">
    <location>
        <position position="204"/>
    </location>
</feature>
<dbReference type="GO" id="GO:0005615">
    <property type="term" value="C:extracellular space"/>
    <property type="evidence" value="ECO:0007669"/>
    <property type="project" value="TreeGrafter"/>
</dbReference>
<sequence>MSKNANIHAREWITSAVATFTINELLNGDRQGWTEDFDWYILTVVNPDGFAYTKTTDRLWRKTRTPGTLCMGTDANRNFDFHWRGGGSSTDPCSQTYSGPGVFSEPETQAIRDFIAQINKELVAYITLHSYGQFILIPFGHNNKPIPQFDAYMDLGQRIGQATAASYGTNYTVGNGFELLYLFTGSSLDWVKKTYNTNLTLAYEMRDTGRYGFLLPPEQIIPSAKEFLDGFAVAITELRAGIVTPELPPDVLHANINQIQSG</sequence>
<dbReference type="PANTHER" id="PTHR11705">
    <property type="entry name" value="PROTEASE FAMILY M14 CARBOXYPEPTIDASE A,B"/>
    <property type="match status" value="1"/>
</dbReference>
<keyword evidence="6" id="KW-0732">Signal</keyword>
<evidence type="ECO:0000256" key="9">
    <source>
        <dbReference type="ARBA" id="ARBA00023049"/>
    </source>
</evidence>
<evidence type="ECO:0000256" key="8">
    <source>
        <dbReference type="ARBA" id="ARBA00022833"/>
    </source>
</evidence>
<keyword evidence="5" id="KW-0479">Metal-binding</keyword>
<evidence type="ECO:0000259" key="11">
    <source>
        <dbReference type="PROSITE" id="PS52035"/>
    </source>
</evidence>
<dbReference type="InterPro" id="IPR000834">
    <property type="entry name" value="Peptidase_M14"/>
</dbReference>
<evidence type="ECO:0000256" key="2">
    <source>
        <dbReference type="ARBA" id="ARBA00005988"/>
    </source>
</evidence>
<dbReference type="OrthoDB" id="3626597at2759"/>
<dbReference type="EMBL" id="CAJVCH010104335">
    <property type="protein sequence ID" value="CAG7723969.1"/>
    <property type="molecule type" value="Genomic_DNA"/>
</dbReference>
<feature type="non-terminal residue" evidence="12">
    <location>
        <position position="1"/>
    </location>
</feature>
<dbReference type="PANTHER" id="PTHR11705:SF153">
    <property type="entry name" value="ZINC CARBOXYPEPTIDASE A 1-LIKE PROTEIN"/>
    <property type="match status" value="1"/>
</dbReference>
<keyword evidence="8" id="KW-0862">Zinc</keyword>
<organism evidence="12 13">
    <name type="scientific">Allacma fusca</name>
    <dbReference type="NCBI Taxonomy" id="39272"/>
    <lineage>
        <taxon>Eukaryota</taxon>
        <taxon>Metazoa</taxon>
        <taxon>Ecdysozoa</taxon>
        <taxon>Arthropoda</taxon>
        <taxon>Hexapoda</taxon>
        <taxon>Collembola</taxon>
        <taxon>Symphypleona</taxon>
        <taxon>Sminthuridae</taxon>
        <taxon>Allacma</taxon>
    </lineage>
</organism>
<dbReference type="GO" id="GO:0006508">
    <property type="term" value="P:proteolysis"/>
    <property type="evidence" value="ECO:0007669"/>
    <property type="project" value="UniProtKB-KW"/>
</dbReference>
<evidence type="ECO:0000256" key="4">
    <source>
        <dbReference type="ARBA" id="ARBA00022670"/>
    </source>
</evidence>
<evidence type="ECO:0000256" key="7">
    <source>
        <dbReference type="ARBA" id="ARBA00022801"/>
    </source>
</evidence>
<evidence type="ECO:0000313" key="12">
    <source>
        <dbReference type="EMBL" id="CAG7723969.1"/>
    </source>
</evidence>
<dbReference type="Pfam" id="PF00246">
    <property type="entry name" value="Peptidase_M14"/>
    <property type="match status" value="1"/>
</dbReference>
<keyword evidence="13" id="KW-1185">Reference proteome</keyword>
<comment type="cofactor">
    <cofactor evidence="1">
        <name>Zn(2+)</name>
        <dbReference type="ChEBI" id="CHEBI:29105"/>
    </cofactor>
</comment>
<gene>
    <name evidence="12" type="ORF">AFUS01_LOCUS13022</name>
</gene>
<dbReference type="GO" id="GO:0008270">
    <property type="term" value="F:zinc ion binding"/>
    <property type="evidence" value="ECO:0007669"/>
    <property type="project" value="InterPro"/>
</dbReference>
<reference evidence="12" key="1">
    <citation type="submission" date="2021-06" db="EMBL/GenBank/DDBJ databases">
        <authorList>
            <person name="Hodson N. C."/>
            <person name="Mongue J. A."/>
            <person name="Jaron S. K."/>
        </authorList>
    </citation>
    <scope>NUCLEOTIDE SEQUENCE</scope>
</reference>
<evidence type="ECO:0000256" key="1">
    <source>
        <dbReference type="ARBA" id="ARBA00001947"/>
    </source>
</evidence>
<protein>
    <recommendedName>
        <fullName evidence="11">Peptidase M14 domain-containing protein</fullName>
    </recommendedName>
</protein>
<evidence type="ECO:0000256" key="6">
    <source>
        <dbReference type="ARBA" id="ARBA00022729"/>
    </source>
</evidence>
<evidence type="ECO:0000256" key="3">
    <source>
        <dbReference type="ARBA" id="ARBA00022645"/>
    </source>
</evidence>
<dbReference type="Proteomes" id="UP000708208">
    <property type="component" value="Unassembled WGS sequence"/>
</dbReference>
<evidence type="ECO:0000256" key="10">
    <source>
        <dbReference type="PROSITE-ProRule" id="PRU01379"/>
    </source>
</evidence>
<evidence type="ECO:0000256" key="5">
    <source>
        <dbReference type="ARBA" id="ARBA00022723"/>
    </source>
</evidence>
<dbReference type="FunFam" id="3.40.630.10:FF:000084">
    <property type="entry name" value="Carboxypeptidase B2"/>
    <property type="match status" value="1"/>
</dbReference>
<dbReference type="GO" id="GO:0004181">
    <property type="term" value="F:metallocarboxypeptidase activity"/>
    <property type="evidence" value="ECO:0007669"/>
    <property type="project" value="InterPro"/>
</dbReference>
<dbReference type="AlphaFoldDB" id="A0A8J2KDF6"/>
<keyword evidence="9" id="KW-0482">Metalloprotease</keyword>
<accession>A0A8J2KDF6</accession>
<comment type="similarity">
    <text evidence="2 10">Belongs to the peptidase M14 family.</text>
</comment>
<proteinExistence type="inferred from homology"/>